<feature type="compositionally biased region" description="Basic residues" evidence="7">
    <location>
        <begin position="142"/>
        <end position="151"/>
    </location>
</feature>
<evidence type="ECO:0000256" key="7">
    <source>
        <dbReference type="SAM" id="MobiDB-lite"/>
    </source>
</evidence>
<evidence type="ECO:0000256" key="5">
    <source>
        <dbReference type="ARBA" id="ARBA00023212"/>
    </source>
</evidence>
<dbReference type="Gene3D" id="1.10.238.10">
    <property type="entry name" value="EF-hand"/>
    <property type="match status" value="1"/>
</dbReference>
<keyword evidence="10" id="KW-1185">Reference proteome</keyword>
<dbReference type="EMBL" id="VSWD01000009">
    <property type="protein sequence ID" value="KAK3093147.1"/>
    <property type="molecule type" value="Genomic_DNA"/>
</dbReference>
<sequence>MNREFSQGRSDLNLLDLEDSISLSRSPKQARLEDRFFNGSEDEGDVEKEMFEAEGQLNLNHCELEQAQDMSSEVEYLRGIWEKLGVGKKGYIVLEELALVCDHIGMEKMDQEELEVLFGKLDSDCDGRVSLDDFIDGLFHHHSNNNHKSRSNSRVGTPRTLTPRALTPRTLTPRASPAQKKLKGPAVVGEDRTTPSVIAVSGASGLFSAIDPDHTGFAMPEIIIDLWEKYNVPNGADILLALGFDLVTRVNLSDLSSALEEEMMNTDEQNAIYHASFVSYQQEIQHLKSLMEQQTWAIEKLRQDLGEANSRNAMLAKEVDERHLHMEQTAEKKLMSIEKKYQDQIRGLQTELDQEREQYSSQAALHKTKLEFDMEELKKEEGKLRTNLVQAQKEMEKLEKELMDATEKLSDNTRHNARLQKELEDVGDMQRKLEEYESTGLFSPEQHKFTQEKLERTLGENKVLKDMTDELTAEVESLKQQIHSKGKSEQKSSNKFYEMGSRIPIREGSFLSDYVKTKRGVRTSVSSENSEDEGLYIPSHPGRVRRRLPTAPEDDDACSVSSVQSDRDYIEILKKEITDLKIHHEREKKDLELSHHSEIQKVEEKAEAEKTELLNKHRKEKEGLLEDSDKKTKAALLEQQNRLKEELAKEKEELRRRYEEEKEALENKHKQEKKEIVEKVQAEFRKDVQAQIQQIKDKHDQEKCEIESRLKYSTDELSALRSEKTEMEENLIFEKEEVETQLEREREELKEELDRTLASTESAIRQLEKEKLEIQVEMNAKLEEMSAEFKKEKANIKEMFEEEIQRLKSQHDSMLSQGESGLHGKLRDDFYALLDRHKATITAEQKDEAFKHLHKEKLSLEKTYADQRKDLGKTFEKEKEEMRRRYEEQMSSLSKQLQSYDNKMEEEREALASRYEEQKSCLEEELATAIREELERHKERQRRMAKQDEFVRQMEVLKVSFESEKHELQEQVRMLQDELEDIYKELNNESTNRKKIDDLNRTINALQKDKLLAEKAQSELQKALQMTTVAMETRIGEINEEKEGAVTAIRTEFMHSAKESGKQKAALDAALRENKCLEDKILQLQQDVSKYKDVAKENSQAHEILSKEHSQTQDQFSKLQQENKDLHRKLTSLERTLEEYKTTAIPPHAQAVIDKYADRNRKLENTIASTQHKLTDVENRVAKLTKQQDDYKASLEDNRKSTSITDTIRSKLDESSDELRKEKEKLMALQLEKARLEGELQKVKDKLMEASQQLSQINSQHRSASPVDIENFTRLQIDLVDQQRQLRELQDFITHKDSEKSKQVKAKEEELKKTIEKLEEEKENLTRKLKLTQEMLDEQLNKLKTHFGECEKKNVLVVDLYKENADLMEALYLMEARKKDAVSRCYRLEDQCRALRLMVKKVCHVTLSR</sequence>
<gene>
    <name evidence="9" type="ORF">FSP39_011849</name>
</gene>
<dbReference type="PROSITE" id="PS00018">
    <property type="entry name" value="EF_HAND_1"/>
    <property type="match status" value="1"/>
</dbReference>
<dbReference type="GO" id="GO:0034454">
    <property type="term" value="P:microtubule anchoring at centrosome"/>
    <property type="evidence" value="ECO:0007669"/>
    <property type="project" value="TreeGrafter"/>
</dbReference>
<dbReference type="Proteomes" id="UP001186944">
    <property type="component" value="Unassembled WGS sequence"/>
</dbReference>
<accession>A0AA89BZ82</accession>
<feature type="coiled-coil region" evidence="6">
    <location>
        <begin position="284"/>
        <end position="481"/>
    </location>
</feature>
<feature type="compositionally biased region" description="Low complexity" evidence="7">
    <location>
        <begin position="152"/>
        <end position="175"/>
    </location>
</feature>
<feature type="coiled-coil region" evidence="6">
    <location>
        <begin position="1067"/>
        <end position="1260"/>
    </location>
</feature>
<feature type="region of interest" description="Disordered" evidence="7">
    <location>
        <begin position="523"/>
        <end position="544"/>
    </location>
</feature>
<dbReference type="PANTHER" id="PTHR18905:SF13">
    <property type="entry name" value="NON-CENTROSOMAL MICROTUBULE ARRAY"/>
    <property type="match status" value="1"/>
</dbReference>
<evidence type="ECO:0000313" key="10">
    <source>
        <dbReference type="Proteomes" id="UP001186944"/>
    </source>
</evidence>
<comment type="subcellular location">
    <subcellularLocation>
        <location evidence="1">Cytoplasm</location>
        <location evidence="1">Cytoskeleton</location>
        <location evidence="1">Microtubule organizing center</location>
        <location evidence="1">Centrosome</location>
    </subcellularLocation>
</comment>
<feature type="compositionally biased region" description="Basic and acidic residues" evidence="7">
    <location>
        <begin position="613"/>
        <end position="632"/>
    </location>
</feature>
<dbReference type="InterPro" id="IPR011992">
    <property type="entry name" value="EF-hand-dom_pair"/>
</dbReference>
<dbReference type="Gene3D" id="1.10.287.1490">
    <property type="match status" value="1"/>
</dbReference>
<organism evidence="9 10">
    <name type="scientific">Pinctada imbricata</name>
    <name type="common">Atlantic pearl-oyster</name>
    <name type="synonym">Pinctada martensii</name>
    <dbReference type="NCBI Taxonomy" id="66713"/>
    <lineage>
        <taxon>Eukaryota</taxon>
        <taxon>Metazoa</taxon>
        <taxon>Spiralia</taxon>
        <taxon>Lophotrochozoa</taxon>
        <taxon>Mollusca</taxon>
        <taxon>Bivalvia</taxon>
        <taxon>Autobranchia</taxon>
        <taxon>Pteriomorphia</taxon>
        <taxon>Pterioida</taxon>
        <taxon>Pterioidea</taxon>
        <taxon>Pteriidae</taxon>
        <taxon>Pinctada</taxon>
    </lineage>
</organism>
<dbReference type="Pfam" id="PF13499">
    <property type="entry name" value="EF-hand_7"/>
    <property type="match status" value="1"/>
</dbReference>
<evidence type="ECO:0000256" key="3">
    <source>
        <dbReference type="ARBA" id="ARBA00022553"/>
    </source>
</evidence>
<keyword evidence="5" id="KW-0206">Cytoskeleton</keyword>
<keyword evidence="2" id="KW-0963">Cytoplasm</keyword>
<feature type="coiled-coil region" evidence="6">
    <location>
        <begin position="876"/>
        <end position="1026"/>
    </location>
</feature>
<evidence type="ECO:0000313" key="9">
    <source>
        <dbReference type="EMBL" id="KAK3093147.1"/>
    </source>
</evidence>
<feature type="region of interest" description="Disordered" evidence="7">
    <location>
        <begin position="613"/>
        <end position="633"/>
    </location>
</feature>
<evidence type="ECO:0000259" key="8">
    <source>
        <dbReference type="PROSITE" id="PS50222"/>
    </source>
</evidence>
<proteinExistence type="predicted"/>
<feature type="region of interest" description="Disordered" evidence="7">
    <location>
        <begin position="142"/>
        <end position="187"/>
    </location>
</feature>
<feature type="coiled-coil region" evidence="6">
    <location>
        <begin position="1301"/>
        <end position="1342"/>
    </location>
</feature>
<comment type="caution">
    <text evidence="9">The sequence shown here is derived from an EMBL/GenBank/DDBJ whole genome shotgun (WGS) entry which is preliminary data.</text>
</comment>
<reference evidence="9" key="1">
    <citation type="submission" date="2019-08" db="EMBL/GenBank/DDBJ databases">
        <title>The improved chromosome-level genome for the pearl oyster Pinctada fucata martensii using PacBio sequencing and Hi-C.</title>
        <authorList>
            <person name="Zheng Z."/>
        </authorList>
    </citation>
    <scope>NUCLEOTIDE SEQUENCE</scope>
    <source>
        <strain evidence="9">ZZ-2019</strain>
        <tissue evidence="9">Adductor muscle</tissue>
    </source>
</reference>
<keyword evidence="3" id="KW-0597">Phosphoprotein</keyword>
<dbReference type="PANTHER" id="PTHR18905">
    <property type="entry name" value="NINEIN"/>
    <property type="match status" value="1"/>
</dbReference>
<protein>
    <recommendedName>
        <fullName evidence="8">EF-hand domain-containing protein</fullName>
    </recommendedName>
</protein>
<name>A0AA89BZ82_PINIB</name>
<evidence type="ECO:0000256" key="2">
    <source>
        <dbReference type="ARBA" id="ARBA00022490"/>
    </source>
</evidence>
<evidence type="ECO:0000256" key="6">
    <source>
        <dbReference type="SAM" id="Coils"/>
    </source>
</evidence>
<keyword evidence="6" id="KW-0175">Coiled coil</keyword>
<dbReference type="SUPFAM" id="SSF47473">
    <property type="entry name" value="EF-hand"/>
    <property type="match status" value="1"/>
</dbReference>
<keyword evidence="4" id="KW-0106">Calcium</keyword>
<dbReference type="GO" id="GO:0005813">
    <property type="term" value="C:centrosome"/>
    <property type="evidence" value="ECO:0007669"/>
    <property type="project" value="UniProtKB-SubCell"/>
</dbReference>
<dbReference type="PROSITE" id="PS50222">
    <property type="entry name" value="EF_HAND_2"/>
    <property type="match status" value="1"/>
</dbReference>
<feature type="domain" description="EF-hand" evidence="8">
    <location>
        <begin position="109"/>
        <end position="144"/>
    </location>
</feature>
<evidence type="ECO:0000256" key="1">
    <source>
        <dbReference type="ARBA" id="ARBA00004300"/>
    </source>
</evidence>
<dbReference type="InterPro" id="IPR002048">
    <property type="entry name" value="EF_hand_dom"/>
</dbReference>
<dbReference type="InterPro" id="IPR018247">
    <property type="entry name" value="EF_Hand_1_Ca_BS"/>
</dbReference>
<dbReference type="GO" id="GO:0005509">
    <property type="term" value="F:calcium ion binding"/>
    <property type="evidence" value="ECO:0007669"/>
    <property type="project" value="InterPro"/>
</dbReference>
<evidence type="ECO:0000256" key="4">
    <source>
        <dbReference type="ARBA" id="ARBA00022837"/>
    </source>
</evidence>